<keyword evidence="2" id="KW-1185">Reference proteome</keyword>
<reference evidence="2" key="1">
    <citation type="journal article" date="2017" name="Genome Biol.">
        <title>Comparative genomics reveals high biological diversity and specific adaptations in the industrially and medically important fungal genus Aspergillus.</title>
        <authorList>
            <person name="de Vries R.P."/>
            <person name="Riley R."/>
            <person name="Wiebenga A."/>
            <person name="Aguilar-Osorio G."/>
            <person name="Amillis S."/>
            <person name="Uchima C.A."/>
            <person name="Anderluh G."/>
            <person name="Asadollahi M."/>
            <person name="Askin M."/>
            <person name="Barry K."/>
            <person name="Battaglia E."/>
            <person name="Bayram O."/>
            <person name="Benocci T."/>
            <person name="Braus-Stromeyer S.A."/>
            <person name="Caldana C."/>
            <person name="Canovas D."/>
            <person name="Cerqueira G.C."/>
            <person name="Chen F."/>
            <person name="Chen W."/>
            <person name="Choi C."/>
            <person name="Clum A."/>
            <person name="Dos Santos R.A."/>
            <person name="Damasio A.R."/>
            <person name="Diallinas G."/>
            <person name="Emri T."/>
            <person name="Fekete E."/>
            <person name="Flipphi M."/>
            <person name="Freyberg S."/>
            <person name="Gallo A."/>
            <person name="Gournas C."/>
            <person name="Habgood R."/>
            <person name="Hainaut M."/>
            <person name="Harispe M.L."/>
            <person name="Henrissat B."/>
            <person name="Hilden K.S."/>
            <person name="Hope R."/>
            <person name="Hossain A."/>
            <person name="Karabika E."/>
            <person name="Karaffa L."/>
            <person name="Karanyi Z."/>
            <person name="Krasevec N."/>
            <person name="Kuo A."/>
            <person name="Kusch H."/>
            <person name="LaButti K."/>
            <person name="Lagendijk E.L."/>
            <person name="Lapidus A."/>
            <person name="Levasseur A."/>
            <person name="Lindquist E."/>
            <person name="Lipzen A."/>
            <person name="Logrieco A.F."/>
            <person name="MacCabe A."/>
            <person name="Maekelae M.R."/>
            <person name="Malavazi I."/>
            <person name="Melin P."/>
            <person name="Meyer V."/>
            <person name="Mielnichuk N."/>
            <person name="Miskei M."/>
            <person name="Molnar A.P."/>
            <person name="Mule G."/>
            <person name="Ngan C.Y."/>
            <person name="Orejas M."/>
            <person name="Orosz E."/>
            <person name="Ouedraogo J.P."/>
            <person name="Overkamp K.M."/>
            <person name="Park H.-S."/>
            <person name="Perrone G."/>
            <person name="Piumi F."/>
            <person name="Punt P.J."/>
            <person name="Ram A.F."/>
            <person name="Ramon A."/>
            <person name="Rauscher S."/>
            <person name="Record E."/>
            <person name="Riano-Pachon D.M."/>
            <person name="Robert V."/>
            <person name="Roehrig J."/>
            <person name="Ruller R."/>
            <person name="Salamov A."/>
            <person name="Salih N.S."/>
            <person name="Samson R.A."/>
            <person name="Sandor E."/>
            <person name="Sanguinetti M."/>
            <person name="Schuetze T."/>
            <person name="Sepcic K."/>
            <person name="Shelest E."/>
            <person name="Sherlock G."/>
            <person name="Sophianopoulou V."/>
            <person name="Squina F.M."/>
            <person name="Sun H."/>
            <person name="Susca A."/>
            <person name="Todd R.B."/>
            <person name="Tsang A."/>
            <person name="Unkles S.E."/>
            <person name="van de Wiele N."/>
            <person name="van Rossen-Uffink D."/>
            <person name="Oliveira J.V."/>
            <person name="Vesth T.C."/>
            <person name="Visser J."/>
            <person name="Yu J.-H."/>
            <person name="Zhou M."/>
            <person name="Andersen M.R."/>
            <person name="Archer D.B."/>
            <person name="Baker S.E."/>
            <person name="Benoit I."/>
            <person name="Brakhage A.A."/>
            <person name="Braus G.H."/>
            <person name="Fischer R."/>
            <person name="Frisvad J.C."/>
            <person name="Goldman G.H."/>
            <person name="Houbraken J."/>
            <person name="Oakley B."/>
            <person name="Pocsi I."/>
            <person name="Scazzocchio C."/>
            <person name="Seiboth B."/>
            <person name="vanKuyk P.A."/>
            <person name="Wortman J."/>
            <person name="Dyer P.S."/>
            <person name="Grigoriev I.V."/>
        </authorList>
    </citation>
    <scope>NUCLEOTIDE SEQUENCE [LARGE SCALE GENOMIC DNA]</scope>
    <source>
        <strain evidence="2">CBS 134.48</strain>
    </source>
</reference>
<proteinExistence type="predicted"/>
<evidence type="ECO:0000313" key="2">
    <source>
        <dbReference type="Proteomes" id="UP000184304"/>
    </source>
</evidence>
<dbReference type="AlphaFoldDB" id="A0A1L9NIX3"/>
<dbReference type="EMBL" id="KV878178">
    <property type="protein sequence ID" value="OJI89173.1"/>
    <property type="molecule type" value="Genomic_DNA"/>
</dbReference>
<organism evidence="1 2">
    <name type="scientific">Aspergillus tubingensis (strain CBS 134.48)</name>
    <dbReference type="NCBI Taxonomy" id="767770"/>
    <lineage>
        <taxon>Eukaryota</taxon>
        <taxon>Fungi</taxon>
        <taxon>Dikarya</taxon>
        <taxon>Ascomycota</taxon>
        <taxon>Pezizomycotina</taxon>
        <taxon>Eurotiomycetes</taxon>
        <taxon>Eurotiomycetidae</taxon>
        <taxon>Eurotiales</taxon>
        <taxon>Aspergillaceae</taxon>
        <taxon>Aspergillus</taxon>
        <taxon>Aspergillus subgen. Circumdati</taxon>
    </lineage>
</organism>
<name>A0A1L9NIX3_ASPTC</name>
<gene>
    <name evidence="1" type="ORF">ASPTUDRAFT_370428</name>
</gene>
<dbReference type="VEuPathDB" id="FungiDB:ASPTUDRAFT_370428"/>
<accession>A0A1L9NIX3</accession>
<dbReference type="Proteomes" id="UP000184304">
    <property type="component" value="Unassembled WGS sequence"/>
</dbReference>
<protein>
    <submittedName>
        <fullName evidence="1">Uncharacterized protein</fullName>
    </submittedName>
</protein>
<evidence type="ECO:0000313" key="1">
    <source>
        <dbReference type="EMBL" id="OJI89173.1"/>
    </source>
</evidence>
<sequence>MILRPDYRLRATVLLHICFFMPARMCFPPSNPSLFGGQPSSHSRPTAFPFSSWNPARNMLLTVTITIANYKELKYCLLRS</sequence>